<evidence type="ECO:0000313" key="2">
    <source>
        <dbReference type="Ensembl" id="ENSCLMP00005025200.1"/>
    </source>
</evidence>
<name>A0A8C2ZC66_CYCLU</name>
<dbReference type="CDD" id="cd06874">
    <property type="entry name" value="PX_KIF16B_SNX23"/>
    <property type="match status" value="1"/>
</dbReference>
<organism evidence="2 3">
    <name type="scientific">Cyclopterus lumpus</name>
    <name type="common">Lumpsucker</name>
    <dbReference type="NCBI Taxonomy" id="8103"/>
    <lineage>
        <taxon>Eukaryota</taxon>
        <taxon>Metazoa</taxon>
        <taxon>Chordata</taxon>
        <taxon>Craniata</taxon>
        <taxon>Vertebrata</taxon>
        <taxon>Euteleostomi</taxon>
        <taxon>Actinopterygii</taxon>
        <taxon>Neopterygii</taxon>
        <taxon>Teleostei</taxon>
        <taxon>Neoteleostei</taxon>
        <taxon>Acanthomorphata</taxon>
        <taxon>Eupercaria</taxon>
        <taxon>Perciformes</taxon>
        <taxon>Cottioidei</taxon>
        <taxon>Cottales</taxon>
        <taxon>Cyclopteridae</taxon>
        <taxon>Cyclopterus</taxon>
    </lineage>
</organism>
<dbReference type="AlphaFoldDB" id="A0A8C2ZC66"/>
<dbReference type="Ensembl" id="ENSCLMT00005026337.1">
    <property type="protein sequence ID" value="ENSCLMP00005025200.1"/>
    <property type="gene ID" value="ENSCLMG00005012365.1"/>
</dbReference>
<dbReference type="PANTHER" id="PTHR47194">
    <property type="entry name" value="SORTING NEXIN-29-RELATED"/>
    <property type="match status" value="1"/>
</dbReference>
<reference evidence="2" key="2">
    <citation type="submission" date="2025-09" db="UniProtKB">
        <authorList>
            <consortium name="Ensembl"/>
        </authorList>
    </citation>
    <scope>IDENTIFICATION</scope>
</reference>
<protein>
    <recommendedName>
        <fullName evidence="1">PX domain-containing protein</fullName>
    </recommendedName>
</protein>
<dbReference type="PROSITE" id="PS50195">
    <property type="entry name" value="PX"/>
    <property type="match status" value="1"/>
</dbReference>
<dbReference type="FunFam" id="3.30.1520.10:FF:000022">
    <property type="entry name" value="Kinesin family member 16B"/>
    <property type="match status" value="1"/>
</dbReference>
<reference evidence="2" key="1">
    <citation type="submission" date="2025-08" db="UniProtKB">
        <authorList>
            <consortium name="Ensembl"/>
        </authorList>
    </citation>
    <scope>IDENTIFICATION</scope>
</reference>
<accession>A0A8C2ZC66</accession>
<dbReference type="InterPro" id="IPR036871">
    <property type="entry name" value="PX_dom_sf"/>
</dbReference>
<evidence type="ECO:0000313" key="3">
    <source>
        <dbReference type="Proteomes" id="UP000694565"/>
    </source>
</evidence>
<dbReference type="SMART" id="SM00312">
    <property type="entry name" value="PX"/>
    <property type="match status" value="1"/>
</dbReference>
<sequence>MEGPGKPSLAHVCPLLYTSVKVENRDAIFQFLLTDTHVALLREDGVFHPVPRGSSLVPVQPQFRGLELRKRSDIGCLVVRSTSNCFAFDITFATRKPQTRGRRVESRRCSAEVPSVSDRSRPNDSWKLSFGCTSEHLVCRPLGSSCDGLQELVKISIPRYVLRGQGKDEHFEFEVKLAVMDEMWAVFRRYSRFREMHKSLKLKYPELAALEFPPKKLFGNRDERMVAERRNHLERYLRNLFRVMLSSSSSPLRADADGGFHLTKHAICELSPFFKKGVFEYSSHGTG</sequence>
<feature type="domain" description="PX" evidence="1">
    <location>
        <begin position="151"/>
        <end position="287"/>
    </location>
</feature>
<proteinExistence type="predicted"/>
<dbReference type="GeneTree" id="ENSGT00940000162838"/>
<dbReference type="SUPFAM" id="SSF64268">
    <property type="entry name" value="PX domain"/>
    <property type="match status" value="1"/>
</dbReference>
<dbReference type="Proteomes" id="UP000694565">
    <property type="component" value="Unplaced"/>
</dbReference>
<evidence type="ECO:0000259" key="1">
    <source>
        <dbReference type="PROSITE" id="PS50195"/>
    </source>
</evidence>
<dbReference type="GO" id="GO:0035091">
    <property type="term" value="F:phosphatidylinositol binding"/>
    <property type="evidence" value="ECO:0007669"/>
    <property type="project" value="InterPro"/>
</dbReference>
<keyword evidence="3" id="KW-1185">Reference proteome</keyword>
<dbReference type="InterPro" id="IPR001683">
    <property type="entry name" value="PX_dom"/>
</dbReference>
<dbReference type="Pfam" id="PF00787">
    <property type="entry name" value="PX"/>
    <property type="match status" value="1"/>
</dbReference>
<dbReference type="PANTHER" id="PTHR47194:SF3">
    <property type="entry name" value="SORTING NEXIN 29"/>
    <property type="match status" value="1"/>
</dbReference>
<dbReference type="Gene3D" id="3.30.1520.10">
    <property type="entry name" value="Phox-like domain"/>
    <property type="match status" value="1"/>
</dbReference>